<feature type="domain" description="Ice-binding protein C-terminal" evidence="2">
    <location>
        <begin position="270"/>
        <end position="295"/>
    </location>
</feature>
<dbReference type="InterPro" id="IPR025507">
    <property type="entry name" value="DUF4394"/>
</dbReference>
<evidence type="ECO:0000313" key="4">
    <source>
        <dbReference type="EMBL" id="PIL41923.1"/>
    </source>
</evidence>
<dbReference type="OrthoDB" id="531718at2"/>
<dbReference type="AlphaFoldDB" id="A0A2G8T7H9"/>
<keyword evidence="1" id="KW-0732">Signal</keyword>
<dbReference type="NCBIfam" id="TIGR02595">
    <property type="entry name" value="PEP_CTERM"/>
    <property type="match status" value="1"/>
</dbReference>
<sequence>MIPHFKTKSASLAVALAATLFSAVPAYAIPILGLTNTNSIFTFDSATPAAQSAFVNVSGLGVGENLVGIDRRPTTGVLYAVSNQGRVFSIAAGGAATLIGTVPGISGTTVIGIDFNPEADRLNLASLRVITSSGQNGAFNVGAAVPSYTAQTAVQANLTSIAYSNNDVDAGTATSLYFIDSSSNELKVATGNFANPTITTVGGLGFNAGNIGGFDIFGGFDAFSALQTGNGASSFYSINLGTGSASLIGSFNLGGNGNVIGLTATGLAAAVPEPATFTLMLAGLLGVCTFGRKRRSASR</sequence>
<feature type="signal peptide" evidence="1">
    <location>
        <begin position="1"/>
        <end position="28"/>
    </location>
</feature>
<reference evidence="4 5" key="1">
    <citation type="submission" date="2017-10" db="EMBL/GenBank/DDBJ databases">
        <title>Massilia psychrophilum sp. nov., a novel purple-pigmented bacterium isolated from Tianshan glacier, Xinjiang Municipality, China.</title>
        <authorList>
            <person name="Wang H."/>
        </authorList>
    </citation>
    <scope>NUCLEOTIDE SEQUENCE [LARGE SCALE GENOMIC DNA]</scope>
    <source>
        <strain evidence="4 5">JCM 30074</strain>
    </source>
</reference>
<dbReference type="InterPro" id="IPR013424">
    <property type="entry name" value="Ice-binding_C"/>
</dbReference>
<protein>
    <submittedName>
        <fullName evidence="4">PEP-CTERM sorting domain-containing protein</fullName>
    </submittedName>
</protein>
<dbReference type="Pfam" id="PF07589">
    <property type="entry name" value="PEP-CTERM"/>
    <property type="match status" value="1"/>
</dbReference>
<feature type="chain" id="PRO_5013661403" evidence="1">
    <location>
        <begin position="29"/>
        <end position="299"/>
    </location>
</feature>
<dbReference type="Pfam" id="PF14339">
    <property type="entry name" value="DUF4394"/>
    <property type="match status" value="1"/>
</dbReference>
<accession>A0A2G8T7H9</accession>
<evidence type="ECO:0000259" key="2">
    <source>
        <dbReference type="Pfam" id="PF07589"/>
    </source>
</evidence>
<proteinExistence type="predicted"/>
<evidence type="ECO:0000256" key="1">
    <source>
        <dbReference type="SAM" id="SignalP"/>
    </source>
</evidence>
<feature type="domain" description="DUF4394" evidence="3">
    <location>
        <begin position="40"/>
        <end position="262"/>
    </location>
</feature>
<organism evidence="4 5">
    <name type="scientific">Massilia eurypsychrophila</name>
    <dbReference type="NCBI Taxonomy" id="1485217"/>
    <lineage>
        <taxon>Bacteria</taxon>
        <taxon>Pseudomonadati</taxon>
        <taxon>Pseudomonadota</taxon>
        <taxon>Betaproteobacteria</taxon>
        <taxon>Burkholderiales</taxon>
        <taxon>Oxalobacteraceae</taxon>
        <taxon>Telluria group</taxon>
        <taxon>Massilia</taxon>
    </lineage>
</organism>
<comment type="caution">
    <text evidence="4">The sequence shown here is derived from an EMBL/GenBank/DDBJ whole genome shotgun (WGS) entry which is preliminary data.</text>
</comment>
<dbReference type="Proteomes" id="UP000230390">
    <property type="component" value="Unassembled WGS sequence"/>
</dbReference>
<dbReference type="EMBL" id="PDOC01000061">
    <property type="protein sequence ID" value="PIL41923.1"/>
    <property type="molecule type" value="Genomic_DNA"/>
</dbReference>
<evidence type="ECO:0000313" key="5">
    <source>
        <dbReference type="Proteomes" id="UP000230390"/>
    </source>
</evidence>
<gene>
    <name evidence="4" type="ORF">CR105_27095</name>
</gene>
<keyword evidence="5" id="KW-1185">Reference proteome</keyword>
<name>A0A2G8T7H9_9BURK</name>
<dbReference type="RefSeq" id="WP_099794057.1">
    <property type="nucleotide sequence ID" value="NZ_JBHLYV010000065.1"/>
</dbReference>
<evidence type="ECO:0000259" key="3">
    <source>
        <dbReference type="Pfam" id="PF14339"/>
    </source>
</evidence>